<sequence>MKKMKKKKSNLSCVSYTVCRFKTYQSQPFNALMHVPVLTAAAVVCRGCLSEHGVELLSHVVTGLDEYLNTFSKNWTVSRACEAGISRRGLEYLAARDPTWGEGCNAAYVAVKKNCLHVLQWLNECYPDRTLWGSLQGRCFINTAAERGHFGILKWLHVNRKEGCTVFAMSIVAAHGRLEMVQWLHQNRREGCTKQAMDDAAGNGHLAVVEWLHTNRDEGCTEDAMDDAAGNGHLEVLRFLHEHRSEGCTSTALNLAAAHGHLEVVQWLCANRKEGQVGTALRAATENGHVAVAEWLYDEVRRQQRRSESTIRNAVRAATEAGHGNVAKLLERKLKRQRVE</sequence>
<dbReference type="Gene3D" id="1.25.40.20">
    <property type="entry name" value="Ankyrin repeat-containing domain"/>
    <property type="match status" value="2"/>
</dbReference>
<reference evidence="2" key="1">
    <citation type="submission" date="2011-12" db="EMBL/GenBank/DDBJ databases">
        <authorList>
            <consortium name="The Broad Institute Genome Sequencing Platform"/>
            <person name="Russ C."/>
            <person name="Tyler B."/>
            <person name="Panabieres F."/>
            <person name="Shan W."/>
            <person name="Tripathy S."/>
            <person name="Grunwald N."/>
            <person name="Machado M."/>
            <person name="Young S.K."/>
            <person name="Zeng Q."/>
            <person name="Gargeya S."/>
            <person name="Fitzgerald M."/>
            <person name="Haas B."/>
            <person name="Abouelleil A."/>
            <person name="Alvarado L."/>
            <person name="Arachchi H.M."/>
            <person name="Berlin A."/>
            <person name="Chapman S.B."/>
            <person name="Gearin G."/>
            <person name="Goldberg J."/>
            <person name="Griggs A."/>
            <person name="Gujja S."/>
            <person name="Hansen M."/>
            <person name="Heiman D."/>
            <person name="Howarth C."/>
            <person name="Larimer J."/>
            <person name="Lui A."/>
            <person name="MacDonald P.J.P."/>
            <person name="McCowen C."/>
            <person name="Montmayeur A."/>
            <person name="Murphy C."/>
            <person name="Neiman D."/>
            <person name="Pearson M."/>
            <person name="Priest M."/>
            <person name="Roberts A."/>
            <person name="Saif S."/>
            <person name="Shea T."/>
            <person name="Sisk P."/>
            <person name="Stolte C."/>
            <person name="Sykes S."/>
            <person name="Wortman J."/>
            <person name="Nusbaum C."/>
            <person name="Birren B."/>
        </authorList>
    </citation>
    <scope>NUCLEOTIDE SEQUENCE [LARGE SCALE GENOMIC DNA]</scope>
    <source>
        <strain evidence="2">INRA-310</strain>
    </source>
</reference>
<evidence type="ECO:0000313" key="2">
    <source>
        <dbReference type="Proteomes" id="UP000018817"/>
    </source>
</evidence>
<dbReference type="Pfam" id="PF12796">
    <property type="entry name" value="Ank_2"/>
    <property type="match status" value="1"/>
</dbReference>
<dbReference type="SUPFAM" id="SSF48403">
    <property type="entry name" value="Ankyrin repeat"/>
    <property type="match status" value="1"/>
</dbReference>
<evidence type="ECO:0000313" key="1">
    <source>
        <dbReference type="EMBL" id="ETM99835.1"/>
    </source>
</evidence>
<dbReference type="InterPro" id="IPR036770">
    <property type="entry name" value="Ankyrin_rpt-contain_sf"/>
</dbReference>
<organism evidence="1 2">
    <name type="scientific">Phytophthora nicotianae (strain INRA-310)</name>
    <name type="common">Phytophthora parasitica</name>
    <dbReference type="NCBI Taxonomy" id="761204"/>
    <lineage>
        <taxon>Eukaryota</taxon>
        <taxon>Sar</taxon>
        <taxon>Stramenopiles</taxon>
        <taxon>Oomycota</taxon>
        <taxon>Peronosporomycetes</taxon>
        <taxon>Peronosporales</taxon>
        <taxon>Peronosporaceae</taxon>
        <taxon>Phytophthora</taxon>
    </lineage>
</organism>
<dbReference type="InterPro" id="IPR052050">
    <property type="entry name" value="SecEffector_AnkRepeat"/>
</dbReference>
<dbReference type="GeneID" id="20192974"/>
<name>W2PGU8_PHYN3</name>
<dbReference type="PANTHER" id="PTHR46586">
    <property type="entry name" value="ANKYRIN REPEAT-CONTAINING PROTEIN"/>
    <property type="match status" value="1"/>
</dbReference>
<accession>W2PGU8</accession>
<dbReference type="OMA" id="CANRKEG"/>
<reference evidence="1 2" key="2">
    <citation type="submission" date="2013-11" db="EMBL/GenBank/DDBJ databases">
        <title>The Genome Sequence of Phytophthora parasitica INRA-310.</title>
        <authorList>
            <consortium name="The Broad Institute Genomics Platform"/>
            <person name="Russ C."/>
            <person name="Tyler B."/>
            <person name="Panabieres F."/>
            <person name="Shan W."/>
            <person name="Tripathy S."/>
            <person name="Grunwald N."/>
            <person name="Machado M."/>
            <person name="Johnson C.S."/>
            <person name="Arredondo F."/>
            <person name="Hong C."/>
            <person name="Coffey M."/>
            <person name="Young S.K."/>
            <person name="Zeng Q."/>
            <person name="Gargeya S."/>
            <person name="Fitzgerald M."/>
            <person name="Abouelleil A."/>
            <person name="Alvarado L."/>
            <person name="Chapman S.B."/>
            <person name="Gainer-Dewar J."/>
            <person name="Goldberg J."/>
            <person name="Griggs A."/>
            <person name="Gujja S."/>
            <person name="Hansen M."/>
            <person name="Howarth C."/>
            <person name="Imamovic A."/>
            <person name="Ireland A."/>
            <person name="Larimer J."/>
            <person name="McCowan C."/>
            <person name="Murphy C."/>
            <person name="Pearson M."/>
            <person name="Poon T.W."/>
            <person name="Priest M."/>
            <person name="Roberts A."/>
            <person name="Saif S."/>
            <person name="Shea T."/>
            <person name="Sykes S."/>
            <person name="Wortman J."/>
            <person name="Nusbaum C."/>
            <person name="Birren B."/>
        </authorList>
    </citation>
    <scope>NUCLEOTIDE SEQUENCE [LARGE SCALE GENOMIC DNA]</scope>
    <source>
        <strain evidence="1 2">INRA-310</strain>
    </source>
</reference>
<dbReference type="VEuPathDB" id="FungiDB:PPTG_24375"/>
<dbReference type="AlphaFoldDB" id="W2PGU8"/>
<dbReference type="STRING" id="761204.W2PGU8"/>
<protein>
    <submittedName>
        <fullName evidence="1">Uncharacterized protein</fullName>
    </submittedName>
</protein>
<dbReference type="Pfam" id="PF13637">
    <property type="entry name" value="Ank_4"/>
    <property type="match status" value="1"/>
</dbReference>
<proteinExistence type="predicted"/>
<gene>
    <name evidence="1" type="ORF">PPTG_24375</name>
</gene>
<dbReference type="RefSeq" id="XP_008914936.1">
    <property type="nucleotide sequence ID" value="XM_008916688.1"/>
</dbReference>
<dbReference type="OrthoDB" id="60283at2759"/>
<dbReference type="Proteomes" id="UP000018817">
    <property type="component" value="Unassembled WGS sequence"/>
</dbReference>
<dbReference type="EMBL" id="KI669647">
    <property type="protein sequence ID" value="ETM99835.1"/>
    <property type="molecule type" value="Genomic_DNA"/>
</dbReference>
<dbReference type="InterPro" id="IPR002110">
    <property type="entry name" value="Ankyrin_rpt"/>
</dbReference>
<dbReference type="PANTHER" id="PTHR46586:SF3">
    <property type="entry name" value="ANKYRIN REPEAT-CONTAINING PROTEIN"/>
    <property type="match status" value="1"/>
</dbReference>